<sequence>MSLFQSTPDAVVLANNITFLSAKEITEDVFVKKCHSHNDYWRKIPCLEAIRHGVQSIEADIWAFDEDFSTELTETPSTSNDTVTTQQNFKAGELYVGHDLYYLNETWTLEKLYLDPIFELIESANPEFAADNKYNTGESPHGIFYGDVGATLYLFLDTKLDANTSYSYVKPMLQRFIDKDYLTYYNDSASKWVTRPLTIVMTGNLPVEMVQAEEPRFVTLDGKLPWFNSTSSDETMKDIAKYSVIASASYSQMFGGGNSFKTRMFNETEKAILAETYSLCHKYGVFSRIWDHVNWPRYIRDGQNKDIITLGADFLNIDEMDVADAF</sequence>
<proteinExistence type="predicted"/>
<dbReference type="EMBL" id="CALSDN010000023">
    <property type="protein sequence ID" value="CAH6723926.1"/>
    <property type="molecule type" value="Genomic_DNA"/>
</dbReference>
<evidence type="ECO:0000313" key="2">
    <source>
        <dbReference type="Proteomes" id="UP001152531"/>
    </source>
</evidence>
<protein>
    <submittedName>
        <fullName evidence="1">Altered inheritance of mitochondria protein 6 homolog ARB_06966</fullName>
    </submittedName>
</protein>
<comment type="caution">
    <text evidence="1">The sequence shown here is derived from an EMBL/GenBank/DDBJ whole genome shotgun (WGS) entry which is preliminary data.</text>
</comment>
<evidence type="ECO:0000313" key="1">
    <source>
        <dbReference type="EMBL" id="CAH6723926.1"/>
    </source>
</evidence>
<reference evidence="1" key="1">
    <citation type="submission" date="2022-06" db="EMBL/GenBank/DDBJ databases">
        <authorList>
            <person name="Legras J.-L."/>
            <person name="Devillers H."/>
            <person name="Grondin C."/>
        </authorList>
    </citation>
    <scope>NUCLEOTIDE SEQUENCE</scope>
    <source>
        <strain evidence="1">CLIB 1444</strain>
    </source>
</reference>
<name>A0ACA9YGK9_9ASCO</name>
<keyword evidence="2" id="KW-1185">Reference proteome</keyword>
<gene>
    <name evidence="1" type="ORF">CLIB1444_23S00562</name>
</gene>
<accession>A0ACA9YGK9</accession>
<dbReference type="Proteomes" id="UP001152531">
    <property type="component" value="Unassembled WGS sequence"/>
</dbReference>
<organism evidence="1 2">
    <name type="scientific">[Candida] jaroonii</name>
    <dbReference type="NCBI Taxonomy" id="467808"/>
    <lineage>
        <taxon>Eukaryota</taxon>
        <taxon>Fungi</taxon>
        <taxon>Dikarya</taxon>
        <taxon>Ascomycota</taxon>
        <taxon>Saccharomycotina</taxon>
        <taxon>Pichiomycetes</taxon>
        <taxon>Debaryomycetaceae</taxon>
        <taxon>Yamadazyma</taxon>
    </lineage>
</organism>